<feature type="transmembrane region" description="Helical" evidence="6">
    <location>
        <begin position="74"/>
        <end position="94"/>
    </location>
</feature>
<feature type="transmembrane region" description="Helical" evidence="6">
    <location>
        <begin position="350"/>
        <end position="373"/>
    </location>
</feature>
<protein>
    <submittedName>
        <fullName evidence="8">MFS transporter, OFA family, oxalate/formate antiporter</fullName>
    </submittedName>
</protein>
<feature type="transmembrane region" description="Helical" evidence="6">
    <location>
        <begin position="135"/>
        <end position="155"/>
    </location>
</feature>
<dbReference type="InterPro" id="IPR020846">
    <property type="entry name" value="MFS_dom"/>
</dbReference>
<feature type="domain" description="Major facilitator superfamily (MFS) profile" evidence="7">
    <location>
        <begin position="6"/>
        <end position="408"/>
    </location>
</feature>
<dbReference type="GO" id="GO:0022857">
    <property type="term" value="F:transmembrane transporter activity"/>
    <property type="evidence" value="ECO:0007669"/>
    <property type="project" value="InterPro"/>
</dbReference>
<accession>A0A1H2Q2D3</accession>
<evidence type="ECO:0000259" key="7">
    <source>
        <dbReference type="PROSITE" id="PS50850"/>
    </source>
</evidence>
<evidence type="ECO:0000256" key="6">
    <source>
        <dbReference type="SAM" id="Phobius"/>
    </source>
</evidence>
<evidence type="ECO:0000256" key="1">
    <source>
        <dbReference type="ARBA" id="ARBA00004651"/>
    </source>
</evidence>
<feature type="transmembrane region" description="Helical" evidence="6">
    <location>
        <begin position="253"/>
        <end position="274"/>
    </location>
</feature>
<dbReference type="AlphaFoldDB" id="A0A1H2Q2D3"/>
<organism evidence="8 9">
    <name type="scientific">Marinococcus luteus</name>
    <dbReference type="NCBI Taxonomy" id="1122204"/>
    <lineage>
        <taxon>Bacteria</taxon>
        <taxon>Bacillati</taxon>
        <taxon>Bacillota</taxon>
        <taxon>Bacilli</taxon>
        <taxon>Bacillales</taxon>
        <taxon>Bacillaceae</taxon>
        <taxon>Marinococcus</taxon>
    </lineage>
</organism>
<keyword evidence="3 6" id="KW-0812">Transmembrane</keyword>
<gene>
    <name evidence="8" type="ORF">SAMN05421781_0095</name>
</gene>
<evidence type="ECO:0000256" key="4">
    <source>
        <dbReference type="ARBA" id="ARBA00022989"/>
    </source>
</evidence>
<dbReference type="PANTHER" id="PTHR11360">
    <property type="entry name" value="MONOCARBOXYLATE TRANSPORTER"/>
    <property type="match status" value="1"/>
</dbReference>
<name>A0A1H2Q2D3_9BACI</name>
<evidence type="ECO:0000256" key="5">
    <source>
        <dbReference type="ARBA" id="ARBA00023136"/>
    </source>
</evidence>
<dbReference type="Proteomes" id="UP000199488">
    <property type="component" value="Unassembled WGS sequence"/>
</dbReference>
<dbReference type="PANTHER" id="PTHR11360:SF317">
    <property type="entry name" value="MAJOR FACILITATOR SUPERFAMILY (MFS) PROFILE DOMAIN-CONTAINING PROTEIN-RELATED"/>
    <property type="match status" value="1"/>
</dbReference>
<keyword evidence="4 6" id="KW-1133">Transmembrane helix</keyword>
<dbReference type="EMBL" id="FNNC01000001">
    <property type="protein sequence ID" value="SDW00978.1"/>
    <property type="molecule type" value="Genomic_DNA"/>
</dbReference>
<dbReference type="RefSeq" id="WP_091610089.1">
    <property type="nucleotide sequence ID" value="NZ_FNNC01000001.1"/>
</dbReference>
<proteinExistence type="predicted"/>
<evidence type="ECO:0000313" key="9">
    <source>
        <dbReference type="Proteomes" id="UP000199488"/>
    </source>
</evidence>
<feature type="transmembrane region" description="Helical" evidence="6">
    <location>
        <begin position="167"/>
        <end position="186"/>
    </location>
</feature>
<dbReference type="OrthoDB" id="9793415at2"/>
<keyword evidence="5 6" id="KW-0472">Membrane</keyword>
<sequence length="421" mass="44743">MEADRNRWLMALSAIAIHLSIGSVYAYSVYQNPLNESLGWNISDVTLAFTIAIFFLGMSAASLGFFVEKYGPKISAAIAAVLFGAGTMGAGLAVQLESLPLFIGSYGVLGGIGLGIGYISPVSTLVMWFPDRRGLATGMAVLGFGAGALITSPVAEWLMNAVSIPGAFYILGASYFVLMLAGASYMKKPPKDWMPKGYNKEDLKTNQKGGDLAQLSAKEALRTMRFYLLWIVMFINISSGIMLLAVASNMTQSITGTSAAVAATIVGVMGFFNGGGRIVWASLSDYLGRTNTFTIFFVIQIVAFFLLPLTTNVVLLAILLFIIITCYGGGFACLPAYIGDLFGTRQLGAIHGFLLTAWALAGVAGPTAVSSIVSATGSYALSFTLFNILLVVALAAMIIMRFNIKKVRKNKEQESTEAAKA</sequence>
<feature type="transmembrane region" description="Helical" evidence="6">
    <location>
        <begin position="313"/>
        <end position="338"/>
    </location>
</feature>
<keyword evidence="9" id="KW-1185">Reference proteome</keyword>
<dbReference type="PROSITE" id="PS50850">
    <property type="entry name" value="MFS"/>
    <property type="match status" value="1"/>
</dbReference>
<keyword evidence="2" id="KW-0813">Transport</keyword>
<dbReference type="STRING" id="1122204.SAMN05421781_0095"/>
<feature type="transmembrane region" description="Helical" evidence="6">
    <location>
        <begin position="7"/>
        <end position="27"/>
    </location>
</feature>
<dbReference type="InterPro" id="IPR036259">
    <property type="entry name" value="MFS_trans_sf"/>
</dbReference>
<feature type="transmembrane region" description="Helical" evidence="6">
    <location>
        <begin position="286"/>
        <end position="307"/>
    </location>
</feature>
<dbReference type="InterPro" id="IPR050327">
    <property type="entry name" value="Proton-linked_MCT"/>
</dbReference>
<feature type="transmembrane region" description="Helical" evidence="6">
    <location>
        <begin position="106"/>
        <end position="128"/>
    </location>
</feature>
<feature type="transmembrane region" description="Helical" evidence="6">
    <location>
        <begin position="47"/>
        <end position="67"/>
    </location>
</feature>
<evidence type="ECO:0000313" key="8">
    <source>
        <dbReference type="EMBL" id="SDW00978.1"/>
    </source>
</evidence>
<dbReference type="Pfam" id="PF07690">
    <property type="entry name" value="MFS_1"/>
    <property type="match status" value="1"/>
</dbReference>
<feature type="transmembrane region" description="Helical" evidence="6">
    <location>
        <begin position="226"/>
        <end position="247"/>
    </location>
</feature>
<dbReference type="Gene3D" id="1.20.1250.20">
    <property type="entry name" value="MFS general substrate transporter like domains"/>
    <property type="match status" value="2"/>
</dbReference>
<evidence type="ECO:0000256" key="2">
    <source>
        <dbReference type="ARBA" id="ARBA00022448"/>
    </source>
</evidence>
<reference evidence="8 9" key="1">
    <citation type="submission" date="2016-10" db="EMBL/GenBank/DDBJ databases">
        <authorList>
            <person name="de Groot N.N."/>
        </authorList>
    </citation>
    <scope>NUCLEOTIDE SEQUENCE [LARGE SCALE GENOMIC DNA]</scope>
    <source>
        <strain evidence="8 9">DSM 23126</strain>
    </source>
</reference>
<dbReference type="SUPFAM" id="SSF103473">
    <property type="entry name" value="MFS general substrate transporter"/>
    <property type="match status" value="1"/>
</dbReference>
<feature type="transmembrane region" description="Helical" evidence="6">
    <location>
        <begin position="379"/>
        <end position="400"/>
    </location>
</feature>
<dbReference type="InterPro" id="IPR011701">
    <property type="entry name" value="MFS"/>
</dbReference>
<evidence type="ECO:0000256" key="3">
    <source>
        <dbReference type="ARBA" id="ARBA00022692"/>
    </source>
</evidence>
<comment type="subcellular location">
    <subcellularLocation>
        <location evidence="1">Cell membrane</location>
        <topology evidence="1">Multi-pass membrane protein</topology>
    </subcellularLocation>
</comment>
<dbReference type="GO" id="GO:0005886">
    <property type="term" value="C:plasma membrane"/>
    <property type="evidence" value="ECO:0007669"/>
    <property type="project" value="UniProtKB-SubCell"/>
</dbReference>
<dbReference type="CDD" id="cd17353">
    <property type="entry name" value="MFS_OFA_like"/>
    <property type="match status" value="1"/>
</dbReference>